<dbReference type="Pfam" id="PF12697">
    <property type="entry name" value="Abhydrolase_6"/>
    <property type="match status" value="1"/>
</dbReference>
<dbReference type="Proteomes" id="UP001058461">
    <property type="component" value="Chromosome"/>
</dbReference>
<name>A0ABY5HP32_9GAMM</name>
<dbReference type="InterPro" id="IPR050228">
    <property type="entry name" value="Carboxylesterase_BioH"/>
</dbReference>
<evidence type="ECO:0000313" key="2">
    <source>
        <dbReference type="EMBL" id="UTW12992.1"/>
    </source>
</evidence>
<feature type="domain" description="AB hydrolase-1" evidence="1">
    <location>
        <begin position="26"/>
        <end position="262"/>
    </location>
</feature>
<dbReference type="SUPFAM" id="SSF53474">
    <property type="entry name" value="alpha/beta-Hydrolases"/>
    <property type="match status" value="1"/>
</dbReference>
<dbReference type="PRINTS" id="PR00111">
    <property type="entry name" value="ABHYDROLASE"/>
</dbReference>
<protein>
    <submittedName>
        <fullName evidence="2">Alpha/beta hydrolase</fullName>
    </submittedName>
</protein>
<dbReference type="RefSeq" id="WP_255855146.1">
    <property type="nucleotide sequence ID" value="NZ_CP073347.1"/>
</dbReference>
<dbReference type="Gene3D" id="3.40.50.1820">
    <property type="entry name" value="alpha/beta hydrolase"/>
    <property type="match status" value="1"/>
</dbReference>
<reference evidence="2" key="1">
    <citation type="submission" date="2021-04" db="EMBL/GenBank/DDBJ databases">
        <title>Oceanospirillales bacteria with DddD are important DMSP degraders in coastal seawater.</title>
        <authorList>
            <person name="Liu J."/>
        </authorList>
    </citation>
    <scope>NUCLEOTIDE SEQUENCE</scope>
    <source>
        <strain evidence="2">D13-1</strain>
    </source>
</reference>
<dbReference type="EMBL" id="CP073347">
    <property type="protein sequence ID" value="UTW12992.1"/>
    <property type="molecule type" value="Genomic_DNA"/>
</dbReference>
<accession>A0ABY5HP32</accession>
<dbReference type="InterPro" id="IPR029058">
    <property type="entry name" value="AB_hydrolase_fold"/>
</dbReference>
<proteinExistence type="predicted"/>
<keyword evidence="2" id="KW-0378">Hydrolase</keyword>
<sequence>MTLWVQDYWPGGEPMPPGTTPPCWILLRGLVRESRHWGSFGQRLADTLQVRVLSPDLPGNGQLHRMPSPLQLSALVDHLRSEMLPRHTSNPELSQPPFRLLGLSMGAMVATAWALDFPAEVDRLVLVNGSLANLSPPWQRLRPGALATLARALVSDTAGKEALIYRLSCHQQRDHILSQWCDYARECPVTGRNTLRQLAAAALYRSNNRVPRAPALLLCSRNDALVDPACSAAIANHWRSPLGIHPDAGHDLPHDAPDWLLAQISNWLAGH</sequence>
<dbReference type="InterPro" id="IPR000073">
    <property type="entry name" value="AB_hydrolase_1"/>
</dbReference>
<evidence type="ECO:0000313" key="3">
    <source>
        <dbReference type="Proteomes" id="UP001058461"/>
    </source>
</evidence>
<gene>
    <name evidence="2" type="ORF">KDW95_04835</name>
</gene>
<keyword evidence="3" id="KW-1185">Reference proteome</keyword>
<dbReference type="PANTHER" id="PTHR43194">
    <property type="entry name" value="HYDROLASE ALPHA/BETA FOLD FAMILY"/>
    <property type="match status" value="1"/>
</dbReference>
<dbReference type="GO" id="GO:0016787">
    <property type="term" value="F:hydrolase activity"/>
    <property type="evidence" value="ECO:0007669"/>
    <property type="project" value="UniProtKB-KW"/>
</dbReference>
<organism evidence="2 3">
    <name type="scientific">Marinobacterium rhizophilum</name>
    <dbReference type="NCBI Taxonomy" id="420402"/>
    <lineage>
        <taxon>Bacteria</taxon>
        <taxon>Pseudomonadati</taxon>
        <taxon>Pseudomonadota</taxon>
        <taxon>Gammaproteobacteria</taxon>
        <taxon>Oceanospirillales</taxon>
        <taxon>Oceanospirillaceae</taxon>
        <taxon>Marinobacterium</taxon>
    </lineage>
</organism>
<dbReference type="PANTHER" id="PTHR43194:SF5">
    <property type="entry name" value="PIMELOYL-[ACYL-CARRIER PROTEIN] METHYL ESTER ESTERASE"/>
    <property type="match status" value="1"/>
</dbReference>
<evidence type="ECO:0000259" key="1">
    <source>
        <dbReference type="Pfam" id="PF12697"/>
    </source>
</evidence>